<dbReference type="HOGENOM" id="CLU_1480608_0_0_6"/>
<sequence>MLSLIPVISYSAEVTSAVPVNESVQQQETRDSEKKNASSDEFCVIEKLSYFVNWVEKAIKRIEEEHFSSKSNDSIEEIVSVPVVPVAPVAVIEEEPNIILDLTIPDMKYEGTMGVDKGQKLNFPDMFSAQSKKPYIKEEGGASFGGRLLMDDAELENMEKYRFNEVREAVRGAEVSLEFKTN</sequence>
<proteinExistence type="predicted"/>
<organism evidence="1 2">
    <name type="scientific">Oleispira antarctica RB-8</name>
    <dbReference type="NCBI Taxonomy" id="698738"/>
    <lineage>
        <taxon>Bacteria</taxon>
        <taxon>Pseudomonadati</taxon>
        <taxon>Pseudomonadota</taxon>
        <taxon>Gammaproteobacteria</taxon>
        <taxon>Oceanospirillales</taxon>
        <taxon>Oceanospirillaceae</taxon>
        <taxon>Oleispira</taxon>
    </lineage>
</organism>
<dbReference type="EMBL" id="FO203512">
    <property type="protein sequence ID" value="CCK77115.1"/>
    <property type="molecule type" value="Genomic_DNA"/>
</dbReference>
<dbReference type="Proteomes" id="UP000032749">
    <property type="component" value="Chromosome"/>
</dbReference>
<dbReference type="AlphaFoldDB" id="R4YQB2"/>
<protein>
    <submittedName>
        <fullName evidence="1">Uncharacterized protein</fullName>
    </submittedName>
</protein>
<evidence type="ECO:0000313" key="2">
    <source>
        <dbReference type="Proteomes" id="UP000032749"/>
    </source>
</evidence>
<gene>
    <name evidence="1" type="ORF">OLEAN_C29390</name>
</gene>
<evidence type="ECO:0000313" key="1">
    <source>
        <dbReference type="EMBL" id="CCK77115.1"/>
    </source>
</evidence>
<accession>R4YQB2</accession>
<keyword evidence="2" id="KW-1185">Reference proteome</keyword>
<reference evidence="1 2" key="1">
    <citation type="journal article" date="2013" name="Nat. Commun.">
        <title>Genome sequence and functional genomic analysis of the oil-degrading bacterium Oleispira antarctica.</title>
        <authorList>
            <person name="Kube M."/>
            <person name="Chernikova T.N."/>
            <person name="Al-Ramahi Y."/>
            <person name="Beloqui A."/>
            <person name="Lopez-Cortez N."/>
            <person name="Guazzaroni M.E."/>
            <person name="Heipieper H.J."/>
            <person name="Klages S."/>
            <person name="Kotsyurbenko O.R."/>
            <person name="Langer I."/>
            <person name="Nechitaylo T.Y."/>
            <person name="Lunsdorf H."/>
            <person name="Fernandez M."/>
            <person name="Juarez S."/>
            <person name="Ciordia S."/>
            <person name="Singer A."/>
            <person name="Kagan O."/>
            <person name="Egorova O."/>
            <person name="Petit P.A."/>
            <person name="Stogios P."/>
            <person name="Kim Y."/>
            <person name="Tchigvintsev A."/>
            <person name="Flick R."/>
            <person name="Denaro R."/>
            <person name="Genovese M."/>
            <person name="Albar J.P."/>
            <person name="Reva O.N."/>
            <person name="Martinez-Gomariz M."/>
            <person name="Tran H."/>
            <person name="Ferrer M."/>
            <person name="Savchenko A."/>
            <person name="Yakunin A.F."/>
            <person name="Yakimov M.M."/>
            <person name="Golyshina O.V."/>
            <person name="Reinhardt R."/>
            <person name="Golyshin P.N."/>
        </authorList>
    </citation>
    <scope>NUCLEOTIDE SEQUENCE [LARGE SCALE GENOMIC DNA]</scope>
</reference>
<dbReference type="KEGG" id="oai:OLEAN_C29390"/>
<name>R4YQB2_OLEAN</name>